<proteinExistence type="predicted"/>
<protein>
    <submittedName>
        <fullName evidence="5">Uncharacterized protein</fullName>
    </submittedName>
</protein>
<keyword evidence="3" id="KW-0698">rRNA processing</keyword>
<dbReference type="GO" id="GO:0032040">
    <property type="term" value="C:small-subunit processome"/>
    <property type="evidence" value="ECO:0007669"/>
    <property type="project" value="InterPro"/>
</dbReference>
<evidence type="ECO:0000256" key="4">
    <source>
        <dbReference type="ARBA" id="ARBA00023242"/>
    </source>
</evidence>
<organism evidence="5 6">
    <name type="scientific">Calicophoron daubneyi</name>
    <name type="common">Rumen fluke</name>
    <name type="synonym">Paramphistomum daubneyi</name>
    <dbReference type="NCBI Taxonomy" id="300641"/>
    <lineage>
        <taxon>Eukaryota</taxon>
        <taxon>Metazoa</taxon>
        <taxon>Spiralia</taxon>
        <taxon>Lophotrochozoa</taxon>
        <taxon>Platyhelminthes</taxon>
        <taxon>Trematoda</taxon>
        <taxon>Digenea</taxon>
        <taxon>Plagiorchiida</taxon>
        <taxon>Pronocephalata</taxon>
        <taxon>Paramphistomoidea</taxon>
        <taxon>Paramphistomidae</taxon>
        <taxon>Calicophoron</taxon>
    </lineage>
</organism>
<keyword evidence="2" id="KW-0690">Ribosome biogenesis</keyword>
<name>A0AAV2TQU6_CALDB</name>
<dbReference type="AlphaFoldDB" id="A0AAV2TQU6"/>
<dbReference type="Gene3D" id="3.40.50.1010">
    <property type="entry name" value="5'-nuclease"/>
    <property type="match status" value="1"/>
</dbReference>
<evidence type="ECO:0000256" key="3">
    <source>
        <dbReference type="ARBA" id="ARBA00022552"/>
    </source>
</evidence>
<accession>A0AAV2TQU6</accession>
<dbReference type="InterPro" id="IPR006984">
    <property type="entry name" value="Fcf1/UTP23"/>
</dbReference>
<dbReference type="InterPro" id="IPR029060">
    <property type="entry name" value="PIN-like_dom_sf"/>
</dbReference>
<reference evidence="5" key="1">
    <citation type="submission" date="2024-06" db="EMBL/GenBank/DDBJ databases">
        <authorList>
            <person name="Liu X."/>
            <person name="Lenzi L."/>
            <person name="Haldenby T S."/>
            <person name="Uol C."/>
        </authorList>
    </citation>
    <scope>NUCLEOTIDE SEQUENCE</scope>
</reference>
<evidence type="ECO:0000256" key="2">
    <source>
        <dbReference type="ARBA" id="ARBA00022517"/>
    </source>
</evidence>
<dbReference type="PANTHER" id="PTHR12416">
    <property type="entry name" value="RRNA-PROCESSING PROTEIN UTP23 HOMOLOG"/>
    <property type="match status" value="1"/>
</dbReference>
<dbReference type="Pfam" id="PF04900">
    <property type="entry name" value="Fcf1"/>
    <property type="match status" value="1"/>
</dbReference>
<dbReference type="GO" id="GO:0006364">
    <property type="term" value="P:rRNA processing"/>
    <property type="evidence" value="ECO:0007669"/>
    <property type="project" value="UniProtKB-KW"/>
</dbReference>
<gene>
    <name evidence="5" type="ORF">CDAUBV1_LOCUS11659</name>
</gene>
<dbReference type="Proteomes" id="UP001497525">
    <property type="component" value="Unassembled WGS sequence"/>
</dbReference>
<keyword evidence="4" id="KW-0539">Nucleus</keyword>
<evidence type="ECO:0000313" key="5">
    <source>
        <dbReference type="EMBL" id="CAL5137338.1"/>
    </source>
</evidence>
<sequence>MKTRRLKDYKRLLTIYSEEFGLPLDPLEVFVDSTFARQALINKLSIKDQFELSLKVPIKLVTSDCVLSECGALGKLFSGALSVLKQYEVLPCHHAFDFSKGAPWCVRKRIRLAKKNGSLRLKKSILFGLASNDEALQAACRLVPGMPVFFIAHNRINMEPMPTFVSEHISAKAVQACDISSHELSAIRGLEARFGTVKHSVTHRKKHSKLPNPLSCKKKAPKSEKMQVLKDEVRKRRRRKRIKMTWAMRQVLEKLKAEYVL</sequence>
<dbReference type="EMBL" id="CAXLJL010000379">
    <property type="protein sequence ID" value="CAL5137338.1"/>
    <property type="molecule type" value="Genomic_DNA"/>
</dbReference>
<comment type="subcellular location">
    <subcellularLocation>
        <location evidence="1">Nucleus</location>
        <location evidence="1">Nucleolus</location>
    </subcellularLocation>
</comment>
<evidence type="ECO:0000313" key="6">
    <source>
        <dbReference type="Proteomes" id="UP001497525"/>
    </source>
</evidence>
<evidence type="ECO:0000256" key="1">
    <source>
        <dbReference type="ARBA" id="ARBA00004604"/>
    </source>
</evidence>
<comment type="caution">
    <text evidence="5">The sequence shown here is derived from an EMBL/GenBank/DDBJ whole genome shotgun (WGS) entry which is preliminary data.</text>
</comment>
<dbReference type="SUPFAM" id="SSF88723">
    <property type="entry name" value="PIN domain-like"/>
    <property type="match status" value="1"/>
</dbReference>